<evidence type="ECO:0000313" key="3">
    <source>
        <dbReference type="EMBL" id="SFT68272.1"/>
    </source>
</evidence>
<dbReference type="Pfam" id="PF04383">
    <property type="entry name" value="KilA-N"/>
    <property type="match status" value="1"/>
</dbReference>
<accession>A0A1I7A031</accession>
<dbReference type="InterPro" id="IPR018004">
    <property type="entry name" value="KilA/APSES_HTH"/>
</dbReference>
<sequence>MKTDQVKALVAEVENANIVAINSKRGRYGGTFVVKELVYAYAMWISPAFHLKVIRAYDAMVTQPQPDRRSDRTGSPLPPCPASAP</sequence>
<dbReference type="PROSITE" id="PS51301">
    <property type="entry name" value="KILA_N"/>
    <property type="match status" value="1"/>
</dbReference>
<gene>
    <name evidence="3" type="ORF">SAMN04487956_11458</name>
</gene>
<dbReference type="Proteomes" id="UP000199594">
    <property type="component" value="Unassembled WGS sequence"/>
</dbReference>
<feature type="region of interest" description="Disordered" evidence="1">
    <location>
        <begin position="62"/>
        <end position="85"/>
    </location>
</feature>
<dbReference type="InterPro" id="IPR017880">
    <property type="entry name" value="KilA_N"/>
</dbReference>
<evidence type="ECO:0000313" key="4">
    <source>
        <dbReference type="Proteomes" id="UP000199594"/>
    </source>
</evidence>
<evidence type="ECO:0000256" key="1">
    <source>
        <dbReference type="SAM" id="MobiDB-lite"/>
    </source>
</evidence>
<feature type="compositionally biased region" description="Pro residues" evidence="1">
    <location>
        <begin position="76"/>
        <end position="85"/>
    </location>
</feature>
<evidence type="ECO:0000259" key="2">
    <source>
        <dbReference type="PROSITE" id="PS51301"/>
    </source>
</evidence>
<name>A0A1I7A031_9GAMM</name>
<proteinExistence type="predicted"/>
<organism evidence="3 4">
    <name type="scientific">Halomonas saccharevitans</name>
    <dbReference type="NCBI Taxonomy" id="416872"/>
    <lineage>
        <taxon>Bacteria</taxon>
        <taxon>Pseudomonadati</taxon>
        <taxon>Pseudomonadota</taxon>
        <taxon>Gammaproteobacteria</taxon>
        <taxon>Oceanospirillales</taxon>
        <taxon>Halomonadaceae</taxon>
        <taxon>Halomonas</taxon>
    </lineage>
</organism>
<feature type="domain" description="KilA-N" evidence="2">
    <location>
        <begin position="1"/>
        <end position="60"/>
    </location>
</feature>
<dbReference type="SMART" id="SM01252">
    <property type="entry name" value="KilA-N"/>
    <property type="match status" value="1"/>
</dbReference>
<reference evidence="3 4" key="1">
    <citation type="submission" date="2016-10" db="EMBL/GenBank/DDBJ databases">
        <authorList>
            <person name="de Groot N.N."/>
        </authorList>
    </citation>
    <scope>NUCLEOTIDE SEQUENCE [LARGE SCALE GENOMIC DNA]</scope>
    <source>
        <strain evidence="3 4">CGMCC 1.6493</strain>
    </source>
</reference>
<dbReference type="EMBL" id="FPAQ01000014">
    <property type="protein sequence ID" value="SFT68272.1"/>
    <property type="molecule type" value="Genomic_DNA"/>
</dbReference>
<protein>
    <submittedName>
        <fullName evidence="3">KilA-N domain-containing protein</fullName>
    </submittedName>
</protein>
<dbReference type="AlphaFoldDB" id="A0A1I7A031"/>